<dbReference type="Proteomes" id="UP000319576">
    <property type="component" value="Chromosome"/>
</dbReference>
<feature type="domain" description="PDZ" evidence="5">
    <location>
        <begin position="244"/>
        <end position="328"/>
    </location>
</feature>
<feature type="chain" id="PRO_5021769283" evidence="4">
    <location>
        <begin position="21"/>
        <end position="689"/>
    </location>
</feature>
<evidence type="ECO:0000256" key="2">
    <source>
        <dbReference type="ARBA" id="ARBA00022670"/>
    </source>
</evidence>
<dbReference type="CDD" id="cd06779">
    <property type="entry name" value="cpPDZ_Deg_HtrA-like"/>
    <property type="match status" value="1"/>
</dbReference>
<comment type="similarity">
    <text evidence="1">Belongs to the peptidase S1C family.</text>
</comment>
<keyword evidence="2 6" id="KW-0645">Protease</keyword>
<dbReference type="PANTHER" id="PTHR43343">
    <property type="entry name" value="PEPTIDASE S12"/>
    <property type="match status" value="1"/>
</dbReference>
<dbReference type="GO" id="GO:0006508">
    <property type="term" value="P:proteolysis"/>
    <property type="evidence" value="ECO:0007669"/>
    <property type="project" value="UniProtKB-KW"/>
</dbReference>
<dbReference type="SUPFAM" id="SSF53474">
    <property type="entry name" value="alpha/beta-Hydrolases"/>
    <property type="match status" value="1"/>
</dbReference>
<evidence type="ECO:0000256" key="1">
    <source>
        <dbReference type="ARBA" id="ARBA00010541"/>
    </source>
</evidence>
<protein>
    <submittedName>
        <fullName evidence="6">Putative periplasmic serine endoprotease DegP-like</fullName>
        <ecNumber evidence="6">3.4.21.107</ecNumber>
    </submittedName>
</protein>
<dbReference type="InterPro" id="IPR001478">
    <property type="entry name" value="PDZ"/>
</dbReference>
<dbReference type="Pfam" id="PF13180">
    <property type="entry name" value="PDZ_2"/>
    <property type="match status" value="2"/>
</dbReference>
<dbReference type="KEGG" id="uli:ETAA1_42960"/>
<evidence type="ECO:0000313" key="7">
    <source>
        <dbReference type="Proteomes" id="UP000319576"/>
    </source>
</evidence>
<dbReference type="InterPro" id="IPR029058">
    <property type="entry name" value="AB_hydrolase_fold"/>
</dbReference>
<proteinExistence type="inferred from homology"/>
<dbReference type="Pfam" id="PF13365">
    <property type="entry name" value="Trypsin_2"/>
    <property type="match status" value="1"/>
</dbReference>
<keyword evidence="7" id="KW-1185">Reference proteome</keyword>
<dbReference type="PROSITE" id="PS50106">
    <property type="entry name" value="PDZ"/>
    <property type="match status" value="1"/>
</dbReference>
<dbReference type="InterPro" id="IPR043504">
    <property type="entry name" value="Peptidase_S1_PA_chymotrypsin"/>
</dbReference>
<dbReference type="InterPro" id="IPR036034">
    <property type="entry name" value="PDZ_sf"/>
</dbReference>
<accession>A0A517XXR1</accession>
<name>A0A517XXR1_9BACT</name>
<keyword evidence="3 6" id="KW-0378">Hydrolase</keyword>
<dbReference type="SMART" id="SM00228">
    <property type="entry name" value="PDZ"/>
    <property type="match status" value="2"/>
</dbReference>
<dbReference type="Gene3D" id="2.30.42.10">
    <property type="match status" value="2"/>
</dbReference>
<sequence precursor="true">MTRRRLALLAAIAVVLPAAAQDADEAAEKAVRTAAGRAAPSVVMIHTAGGLDAVAGGKDPKGKTIFIGRGTGATTGVVVGADGYVVTSSFNFANKPTDIFVTVPGKEREVATVVGTDFSRMLTLLKIKSTGLPVPAAVPKAEVKIGQTALALGRALDPTPTSAPSVSVGVVSAKNRLYGRAIQSDAKFSPANYGGPLVALDGRVLGVIVPASPQGEGETAGFEWYDSGIGFVIPFEDVLAKLPALKEKKELRRGLLGFNPDPKTGTYAEPPVVAAVQPDSAAARAGLQVGDTIVKADGRPVPHFSALQHLLGPKYEGDAVKLTVKRGDKEIELPPATLLGSSPAYVNAFLGILPIRSATVAGVGVRYVYPNSAAAAAGMKAGDRILFASRDKAQVPVKDRASLATFLSQMAPGTEVGIDVIRKEGSKTVTLKAKLTPVPDFIPEKVPLVGAAPAARANEAFVAAFQDDPFAPKKKDAKKADTGLLERTDAVTGRKHWVYVPDNYDPAVPHGLLVWLHPAGAGGPRDAETMIKSFRPFCESSRTILLGPKAEAAEGWTPSESETVLADVNRVMSEYAIDKARVVAHGLGRGGQMAYYLGFQARDVFRGVAPVGATLGNPPRDNVATQPLSFFVAAGGRDPELKEIEAGKAQLDEKRFPISYRLMKDAGKEYLDGPTFAEFLAWLDAIDRL</sequence>
<evidence type="ECO:0000313" key="6">
    <source>
        <dbReference type="EMBL" id="QDU22318.1"/>
    </source>
</evidence>
<dbReference type="EMBL" id="CP036273">
    <property type="protein sequence ID" value="QDU22318.1"/>
    <property type="molecule type" value="Genomic_DNA"/>
</dbReference>
<dbReference type="Gene3D" id="2.40.10.10">
    <property type="entry name" value="Trypsin-like serine proteases"/>
    <property type="match status" value="2"/>
</dbReference>
<evidence type="ECO:0000259" key="5">
    <source>
        <dbReference type="PROSITE" id="PS50106"/>
    </source>
</evidence>
<feature type="signal peptide" evidence="4">
    <location>
        <begin position="1"/>
        <end position="20"/>
    </location>
</feature>
<keyword evidence="4" id="KW-0732">Signal</keyword>
<dbReference type="EC" id="3.4.21.107" evidence="6"/>
<dbReference type="GO" id="GO:0004252">
    <property type="term" value="F:serine-type endopeptidase activity"/>
    <property type="evidence" value="ECO:0007669"/>
    <property type="project" value="InterPro"/>
</dbReference>
<organism evidence="6 7">
    <name type="scientific">Urbifossiella limnaea</name>
    <dbReference type="NCBI Taxonomy" id="2528023"/>
    <lineage>
        <taxon>Bacteria</taxon>
        <taxon>Pseudomonadati</taxon>
        <taxon>Planctomycetota</taxon>
        <taxon>Planctomycetia</taxon>
        <taxon>Gemmatales</taxon>
        <taxon>Gemmataceae</taxon>
        <taxon>Urbifossiella</taxon>
    </lineage>
</organism>
<dbReference type="Gene3D" id="3.40.50.1820">
    <property type="entry name" value="alpha/beta hydrolase"/>
    <property type="match status" value="1"/>
</dbReference>
<dbReference type="InterPro" id="IPR001940">
    <property type="entry name" value="Peptidase_S1C"/>
</dbReference>
<dbReference type="PANTHER" id="PTHR43343:SF3">
    <property type="entry name" value="PROTEASE DO-LIKE 8, CHLOROPLASTIC"/>
    <property type="match status" value="1"/>
</dbReference>
<evidence type="ECO:0000256" key="3">
    <source>
        <dbReference type="ARBA" id="ARBA00022801"/>
    </source>
</evidence>
<dbReference type="SUPFAM" id="SSF50156">
    <property type="entry name" value="PDZ domain-like"/>
    <property type="match status" value="2"/>
</dbReference>
<dbReference type="RefSeq" id="WP_145241958.1">
    <property type="nucleotide sequence ID" value="NZ_CP036273.1"/>
</dbReference>
<dbReference type="AlphaFoldDB" id="A0A517XXR1"/>
<gene>
    <name evidence="6" type="primary">mucD_4</name>
    <name evidence="6" type="ORF">ETAA1_42960</name>
</gene>
<reference evidence="6 7" key="1">
    <citation type="submission" date="2019-02" db="EMBL/GenBank/DDBJ databases">
        <title>Deep-cultivation of Planctomycetes and their phenomic and genomic characterization uncovers novel biology.</title>
        <authorList>
            <person name="Wiegand S."/>
            <person name="Jogler M."/>
            <person name="Boedeker C."/>
            <person name="Pinto D."/>
            <person name="Vollmers J."/>
            <person name="Rivas-Marin E."/>
            <person name="Kohn T."/>
            <person name="Peeters S.H."/>
            <person name="Heuer A."/>
            <person name="Rast P."/>
            <person name="Oberbeckmann S."/>
            <person name="Bunk B."/>
            <person name="Jeske O."/>
            <person name="Meyerdierks A."/>
            <person name="Storesund J.E."/>
            <person name="Kallscheuer N."/>
            <person name="Luecker S."/>
            <person name="Lage O.M."/>
            <person name="Pohl T."/>
            <person name="Merkel B.J."/>
            <person name="Hornburger P."/>
            <person name="Mueller R.-W."/>
            <person name="Bruemmer F."/>
            <person name="Labrenz M."/>
            <person name="Spormann A.M."/>
            <person name="Op den Camp H."/>
            <person name="Overmann J."/>
            <person name="Amann R."/>
            <person name="Jetten M.S.M."/>
            <person name="Mascher T."/>
            <person name="Medema M.H."/>
            <person name="Devos D.P."/>
            <person name="Kaster A.-K."/>
            <person name="Ovreas L."/>
            <person name="Rohde M."/>
            <person name="Galperin M.Y."/>
            <person name="Jogler C."/>
        </authorList>
    </citation>
    <scope>NUCLEOTIDE SEQUENCE [LARGE SCALE GENOMIC DNA]</scope>
    <source>
        <strain evidence="6 7">ETA_A1</strain>
    </source>
</reference>
<dbReference type="InterPro" id="IPR009003">
    <property type="entry name" value="Peptidase_S1_PA"/>
</dbReference>
<dbReference type="SUPFAM" id="SSF50494">
    <property type="entry name" value="Trypsin-like serine proteases"/>
    <property type="match status" value="1"/>
</dbReference>
<evidence type="ECO:0000256" key="4">
    <source>
        <dbReference type="SAM" id="SignalP"/>
    </source>
</evidence>
<dbReference type="InterPro" id="IPR051201">
    <property type="entry name" value="Chloro_Bact_Ser_Proteases"/>
</dbReference>
<dbReference type="PRINTS" id="PR00834">
    <property type="entry name" value="PROTEASES2C"/>
</dbReference>
<dbReference type="OrthoDB" id="248175at2"/>